<proteinExistence type="predicted"/>
<evidence type="ECO:0000313" key="7">
    <source>
        <dbReference type="EMBL" id="WWT54691.1"/>
    </source>
</evidence>
<evidence type="ECO:0000256" key="2">
    <source>
        <dbReference type="ARBA" id="ARBA00023136"/>
    </source>
</evidence>
<sequence>MRVAAAAAGLVAALAACSGERSDESGPSPAAAPTPSPQVETNPVTPPTAGTGAQNGALGGGARLTGQVSGLTGRISGFAMRQTEAQTIVELASDVLFAFDSARLTAEAEAALRRTAELAAQAGSGRITVVGHTDSVGEDAYNLALSTRRAEAVAQWLAASGGVPADRLHAEGRGEAEPAAPNATTDGQDDPEGRARNRRVVVAIPRA</sequence>
<dbReference type="InterPro" id="IPR050330">
    <property type="entry name" value="Bact_OuterMem_StrucFunc"/>
</dbReference>
<keyword evidence="3" id="KW-0998">Cell outer membrane</keyword>
<dbReference type="InterPro" id="IPR006665">
    <property type="entry name" value="OmpA-like"/>
</dbReference>
<dbReference type="InterPro" id="IPR036737">
    <property type="entry name" value="OmpA-like_sf"/>
</dbReference>
<dbReference type="CDD" id="cd07185">
    <property type="entry name" value="OmpA_C-like"/>
    <property type="match status" value="1"/>
</dbReference>
<dbReference type="Gene3D" id="3.30.1330.60">
    <property type="entry name" value="OmpA-like domain"/>
    <property type="match status" value="1"/>
</dbReference>
<dbReference type="Proteomes" id="UP001363460">
    <property type="component" value="Chromosome"/>
</dbReference>
<feature type="domain" description="OmpA-like" evidence="6">
    <location>
        <begin position="84"/>
        <end position="207"/>
    </location>
</feature>
<dbReference type="PANTHER" id="PTHR30329:SF21">
    <property type="entry name" value="LIPOPROTEIN YIAD-RELATED"/>
    <property type="match status" value="1"/>
</dbReference>
<dbReference type="SUPFAM" id="SSF103088">
    <property type="entry name" value="OmpA-like"/>
    <property type="match status" value="1"/>
</dbReference>
<evidence type="ECO:0000259" key="6">
    <source>
        <dbReference type="PROSITE" id="PS51123"/>
    </source>
</evidence>
<accession>A0ABZ2IAN3</accession>
<dbReference type="RefSeq" id="WP_338577082.1">
    <property type="nucleotide sequence ID" value="NZ_CP146369.1"/>
</dbReference>
<gene>
    <name evidence="7" type="ORF">V8J38_15790</name>
</gene>
<dbReference type="PRINTS" id="PR01021">
    <property type="entry name" value="OMPADOMAIN"/>
</dbReference>
<evidence type="ECO:0000256" key="1">
    <source>
        <dbReference type="ARBA" id="ARBA00004442"/>
    </source>
</evidence>
<name>A0ABZ2IAN3_9CAUL</name>
<reference evidence="7 8" key="1">
    <citation type="submission" date="2024-02" db="EMBL/GenBank/DDBJ databases">
        <title>Distribution and functional of Brevundimonas-related endobacteria within Verticillium dahliae.</title>
        <authorList>
            <person name="Zeng H."/>
        </authorList>
    </citation>
    <scope>NUCLEOTIDE SEQUENCE [LARGE SCALE GENOMIC DNA]</scope>
    <source>
        <strain evidence="7 8">TRM 44200</strain>
    </source>
</reference>
<dbReference type="PANTHER" id="PTHR30329">
    <property type="entry name" value="STATOR ELEMENT OF FLAGELLAR MOTOR COMPLEX"/>
    <property type="match status" value="1"/>
</dbReference>
<evidence type="ECO:0000256" key="5">
    <source>
        <dbReference type="SAM" id="MobiDB-lite"/>
    </source>
</evidence>
<comment type="subcellular location">
    <subcellularLocation>
        <location evidence="1">Cell outer membrane</location>
    </subcellularLocation>
</comment>
<feature type="region of interest" description="Disordered" evidence="5">
    <location>
        <begin position="166"/>
        <end position="197"/>
    </location>
</feature>
<dbReference type="PROSITE" id="PS51123">
    <property type="entry name" value="OMPA_2"/>
    <property type="match status" value="1"/>
</dbReference>
<evidence type="ECO:0000256" key="3">
    <source>
        <dbReference type="ARBA" id="ARBA00023237"/>
    </source>
</evidence>
<keyword evidence="2 4" id="KW-0472">Membrane</keyword>
<dbReference type="InterPro" id="IPR006664">
    <property type="entry name" value="OMP_bac"/>
</dbReference>
<dbReference type="PROSITE" id="PS51257">
    <property type="entry name" value="PROKAR_LIPOPROTEIN"/>
    <property type="match status" value="1"/>
</dbReference>
<feature type="region of interest" description="Disordered" evidence="5">
    <location>
        <begin position="17"/>
        <end position="60"/>
    </location>
</feature>
<evidence type="ECO:0000313" key="8">
    <source>
        <dbReference type="Proteomes" id="UP001363460"/>
    </source>
</evidence>
<protein>
    <submittedName>
        <fullName evidence="7">OmpA family protein</fullName>
    </submittedName>
</protein>
<dbReference type="Pfam" id="PF00691">
    <property type="entry name" value="OmpA"/>
    <property type="match status" value="1"/>
</dbReference>
<dbReference type="EMBL" id="CP146369">
    <property type="protein sequence ID" value="WWT54691.1"/>
    <property type="molecule type" value="Genomic_DNA"/>
</dbReference>
<feature type="compositionally biased region" description="Basic and acidic residues" evidence="5">
    <location>
        <begin position="166"/>
        <end position="176"/>
    </location>
</feature>
<evidence type="ECO:0000256" key="4">
    <source>
        <dbReference type="PROSITE-ProRule" id="PRU00473"/>
    </source>
</evidence>
<organism evidence="7 8">
    <name type="scientific">Brevundimonas olei</name>
    <dbReference type="NCBI Taxonomy" id="657642"/>
    <lineage>
        <taxon>Bacteria</taxon>
        <taxon>Pseudomonadati</taxon>
        <taxon>Pseudomonadota</taxon>
        <taxon>Alphaproteobacteria</taxon>
        <taxon>Caulobacterales</taxon>
        <taxon>Caulobacteraceae</taxon>
        <taxon>Brevundimonas</taxon>
    </lineage>
</organism>
<keyword evidence="8" id="KW-1185">Reference proteome</keyword>